<dbReference type="OrthoDB" id="8460546at2"/>
<keyword evidence="2" id="KW-1185">Reference proteome</keyword>
<protein>
    <submittedName>
        <fullName evidence="1">Uncharacterized protein</fullName>
    </submittedName>
</protein>
<accession>A0A1H9QQT8</accession>
<proteinExistence type="predicted"/>
<sequence length="116" mass="12698">MRPATFNLEIVRGNSRPMTFRVAVTQNGATQTWSGWERAVLTIQTPKAVIRKTTDAEGGLTQQEDGAVTWLPTVEDTRSIPSGRLTSYEFELQWASGEQRTLLAGMITGIGGINSD</sequence>
<reference evidence="1 2" key="1">
    <citation type="submission" date="2016-10" db="EMBL/GenBank/DDBJ databases">
        <authorList>
            <person name="de Groot N.N."/>
        </authorList>
    </citation>
    <scope>NUCLEOTIDE SEQUENCE [LARGE SCALE GENOMIC DNA]</scope>
    <source>
        <strain evidence="1 2">A52C2</strain>
    </source>
</reference>
<dbReference type="AlphaFoldDB" id="A0A1H9QQT8"/>
<gene>
    <name evidence="1" type="ORF">SAMN05216548_13211</name>
</gene>
<organism evidence="1 2">
    <name type="scientific">Faunimonas pinastri</name>
    <dbReference type="NCBI Taxonomy" id="1855383"/>
    <lineage>
        <taxon>Bacteria</taxon>
        <taxon>Pseudomonadati</taxon>
        <taxon>Pseudomonadota</taxon>
        <taxon>Alphaproteobacteria</taxon>
        <taxon>Hyphomicrobiales</taxon>
        <taxon>Afifellaceae</taxon>
        <taxon>Faunimonas</taxon>
    </lineage>
</organism>
<dbReference type="EMBL" id="FOFG01000032">
    <property type="protein sequence ID" value="SER62812.1"/>
    <property type="molecule type" value="Genomic_DNA"/>
</dbReference>
<dbReference type="RefSeq" id="WP_092500039.1">
    <property type="nucleotide sequence ID" value="NZ_FOFG01000032.1"/>
</dbReference>
<dbReference type="STRING" id="1855383.SAMN05216548_13211"/>
<name>A0A1H9QQT8_9HYPH</name>
<evidence type="ECO:0000313" key="1">
    <source>
        <dbReference type="EMBL" id="SER62812.1"/>
    </source>
</evidence>
<evidence type="ECO:0000313" key="2">
    <source>
        <dbReference type="Proteomes" id="UP000199647"/>
    </source>
</evidence>
<dbReference type="Proteomes" id="UP000199647">
    <property type="component" value="Unassembled WGS sequence"/>
</dbReference>